<feature type="transmembrane region" description="Helical" evidence="5">
    <location>
        <begin position="429"/>
        <end position="450"/>
    </location>
</feature>
<dbReference type="Gene3D" id="3.40.309.10">
    <property type="entry name" value="Aldehyde Dehydrogenase, Chain A, domain 2"/>
    <property type="match status" value="1"/>
</dbReference>
<dbReference type="InterPro" id="IPR016163">
    <property type="entry name" value="Ald_DH_C"/>
</dbReference>
<dbReference type="InterPro" id="IPR015590">
    <property type="entry name" value="Aldehyde_DH_dom"/>
</dbReference>
<sequence>MVDGILGEIVTTCEKIHWLVNEGEKWLKPERRSAGLMSFYKSPRVEFHPVGVVGAIVPWNWPFHNVLNPLTAAIFAGNAIVIKVSEHASWSSGFYGRVISAALAAAGAPPDLVQIVTGYGEAGNAVVTGGSDKVIFVGSTFVGKKVMAAAAATLTPVVMELGGKDAFIVCDDADVKGVIQTALKAAFLNCGQNCAGGERFFVHRKVVDTYCVEVVKAVNKMRQGAPLGDGMKDAGAMTMPGLPQKVHELVQDAVSKGAKLLAGGVLPPAGSVGQFYPPTVLLGVKRGMKIWEEEVFGPVMSVIPFETDEEVIALANDCDFGLGSNVFSGSQSRARHIASKLEAGMSSINDFATTYMCQSLPFGGVKQSGFDRFAGIEGLRGLCVAKSVAEDAVPWLMRSSIPPPWQIPLPDIAFPFGTSLVTMFYGPGLLFKVKGLFSLAACFIAPSLVLKKKKIA</sequence>
<comment type="caution">
    <text evidence="7">The sequence shown here is derived from an EMBL/GenBank/DDBJ whole genome shotgun (WGS) entry which is preliminary data.</text>
</comment>
<evidence type="ECO:0000256" key="2">
    <source>
        <dbReference type="ARBA" id="ARBA00023002"/>
    </source>
</evidence>
<dbReference type="PANTHER" id="PTHR11699">
    <property type="entry name" value="ALDEHYDE DEHYDROGENASE-RELATED"/>
    <property type="match status" value="1"/>
</dbReference>
<evidence type="ECO:0000313" key="7">
    <source>
        <dbReference type="EMBL" id="GAX82092.1"/>
    </source>
</evidence>
<feature type="active site" evidence="3">
    <location>
        <position position="160"/>
    </location>
</feature>
<evidence type="ECO:0000313" key="8">
    <source>
        <dbReference type="Proteomes" id="UP000232323"/>
    </source>
</evidence>
<feature type="domain" description="Aldehyde dehydrogenase" evidence="6">
    <location>
        <begin position="7"/>
        <end position="388"/>
    </location>
</feature>
<dbReference type="Proteomes" id="UP000232323">
    <property type="component" value="Unassembled WGS sequence"/>
</dbReference>
<protein>
    <recommendedName>
        <fullName evidence="6">Aldehyde dehydrogenase domain-containing protein</fullName>
    </recommendedName>
</protein>
<keyword evidence="5" id="KW-1133">Transmembrane helix</keyword>
<gene>
    <name evidence="7" type="ORF">CEUSTIGMA_g9520.t1</name>
</gene>
<dbReference type="Pfam" id="PF00171">
    <property type="entry name" value="Aldedh"/>
    <property type="match status" value="1"/>
</dbReference>
<dbReference type="InterPro" id="IPR029510">
    <property type="entry name" value="Ald_DH_CS_GLU"/>
</dbReference>
<dbReference type="PROSITE" id="PS00687">
    <property type="entry name" value="ALDEHYDE_DEHYDR_GLU"/>
    <property type="match status" value="1"/>
</dbReference>
<dbReference type="EMBL" id="BEGY01000075">
    <property type="protein sequence ID" value="GAX82092.1"/>
    <property type="molecule type" value="Genomic_DNA"/>
</dbReference>
<dbReference type="PROSITE" id="PS00070">
    <property type="entry name" value="ALDEHYDE_DEHYDR_CYS"/>
    <property type="match status" value="1"/>
</dbReference>
<keyword evidence="5" id="KW-0812">Transmembrane</keyword>
<evidence type="ECO:0000256" key="4">
    <source>
        <dbReference type="RuleBase" id="RU003345"/>
    </source>
</evidence>
<reference evidence="7 8" key="1">
    <citation type="submission" date="2017-08" db="EMBL/GenBank/DDBJ databases">
        <title>Acidophilic green algal genome provides insights into adaptation to an acidic environment.</title>
        <authorList>
            <person name="Hirooka S."/>
            <person name="Hirose Y."/>
            <person name="Kanesaki Y."/>
            <person name="Higuchi S."/>
            <person name="Fujiwara T."/>
            <person name="Onuma R."/>
            <person name="Era A."/>
            <person name="Ohbayashi R."/>
            <person name="Uzuka A."/>
            <person name="Nozaki H."/>
            <person name="Yoshikawa H."/>
            <person name="Miyagishima S.Y."/>
        </authorList>
    </citation>
    <scope>NUCLEOTIDE SEQUENCE [LARGE SCALE GENOMIC DNA]</scope>
    <source>
        <strain evidence="7 8">NIES-2499</strain>
    </source>
</reference>
<dbReference type="STRING" id="1157962.A0A250XGP5"/>
<name>A0A250XGP5_9CHLO</name>
<dbReference type="OrthoDB" id="310895at2759"/>
<dbReference type="InterPro" id="IPR016160">
    <property type="entry name" value="Ald_DH_CS_CYS"/>
</dbReference>
<dbReference type="AlphaFoldDB" id="A0A250XGP5"/>
<organism evidence="7 8">
    <name type="scientific">Chlamydomonas eustigma</name>
    <dbReference type="NCBI Taxonomy" id="1157962"/>
    <lineage>
        <taxon>Eukaryota</taxon>
        <taxon>Viridiplantae</taxon>
        <taxon>Chlorophyta</taxon>
        <taxon>core chlorophytes</taxon>
        <taxon>Chlorophyceae</taxon>
        <taxon>CS clade</taxon>
        <taxon>Chlamydomonadales</taxon>
        <taxon>Chlamydomonadaceae</taxon>
        <taxon>Chlamydomonas</taxon>
    </lineage>
</organism>
<dbReference type="Gene3D" id="3.40.605.10">
    <property type="entry name" value="Aldehyde Dehydrogenase, Chain A, domain 1"/>
    <property type="match status" value="1"/>
</dbReference>
<keyword evidence="2 4" id="KW-0560">Oxidoreductase</keyword>
<keyword evidence="8" id="KW-1185">Reference proteome</keyword>
<dbReference type="SUPFAM" id="SSF53720">
    <property type="entry name" value="ALDH-like"/>
    <property type="match status" value="1"/>
</dbReference>
<accession>A0A250XGP5</accession>
<evidence type="ECO:0000256" key="3">
    <source>
        <dbReference type="PROSITE-ProRule" id="PRU10007"/>
    </source>
</evidence>
<evidence type="ECO:0000256" key="5">
    <source>
        <dbReference type="SAM" id="Phobius"/>
    </source>
</evidence>
<dbReference type="InterPro" id="IPR016162">
    <property type="entry name" value="Ald_DH_N"/>
</dbReference>
<dbReference type="GO" id="GO:0016620">
    <property type="term" value="F:oxidoreductase activity, acting on the aldehyde or oxo group of donors, NAD or NADP as acceptor"/>
    <property type="evidence" value="ECO:0007669"/>
    <property type="project" value="InterPro"/>
</dbReference>
<proteinExistence type="inferred from homology"/>
<keyword evidence="5" id="KW-0472">Membrane</keyword>
<evidence type="ECO:0000259" key="6">
    <source>
        <dbReference type="Pfam" id="PF00171"/>
    </source>
</evidence>
<dbReference type="FunFam" id="3.40.309.10:FF:000009">
    <property type="entry name" value="Aldehyde dehydrogenase A"/>
    <property type="match status" value="1"/>
</dbReference>
<comment type="similarity">
    <text evidence="1 4">Belongs to the aldehyde dehydrogenase family.</text>
</comment>
<dbReference type="InterPro" id="IPR016161">
    <property type="entry name" value="Ald_DH/histidinol_DH"/>
</dbReference>
<evidence type="ECO:0000256" key="1">
    <source>
        <dbReference type="ARBA" id="ARBA00009986"/>
    </source>
</evidence>